<reference evidence="18 19" key="1">
    <citation type="journal article" date="2024" name="G3 (Bethesda)">
        <title>Genome assembly of Hibiscus sabdariffa L. provides insights into metabolisms of medicinal natural products.</title>
        <authorList>
            <person name="Kim T."/>
        </authorList>
    </citation>
    <scope>NUCLEOTIDE SEQUENCE [LARGE SCALE GENOMIC DNA]</scope>
    <source>
        <strain evidence="18">TK-2024</strain>
        <tissue evidence="18">Old leaves</tissue>
    </source>
</reference>
<evidence type="ECO:0000256" key="13">
    <source>
        <dbReference type="ARBA" id="ARBA00023136"/>
    </source>
</evidence>
<dbReference type="Proteomes" id="UP001472677">
    <property type="component" value="Unassembled WGS sequence"/>
</dbReference>
<feature type="transmembrane region" description="Helical" evidence="15">
    <location>
        <begin position="201"/>
        <end position="222"/>
    </location>
</feature>
<feature type="signal peptide" evidence="16">
    <location>
        <begin position="1"/>
        <end position="21"/>
    </location>
</feature>
<keyword evidence="19" id="KW-1185">Reference proteome</keyword>
<keyword evidence="11" id="KW-0862">Zinc</keyword>
<evidence type="ECO:0000256" key="3">
    <source>
        <dbReference type="ARBA" id="ARBA00004906"/>
    </source>
</evidence>
<proteinExistence type="inferred from homology"/>
<keyword evidence="12 15" id="KW-1133">Transmembrane helix</keyword>
<sequence>MAASFFFILSLSVAYALGSDAIPPPAKCGPKGFSIMPPFTLKTQHPHRPGDPNFELSCRNNSTIIHFPFYGDLIVKSISYDARKLDLLDPRNCVHEVFLNLDLSLGLTPFHYLYLVKNYTYLNCSASIGGPIPEIPCLSGPHHHVYTVESYAEVPDSCSPIKTVAIPFSYSSYLSDSSFGLGLTWELPKPDHFGFQVKRTWFHLAPETVPVIVGLVLLAAMLKKMKILYATIMVSNEDKENQFTKELLPPHNLPQP</sequence>
<comment type="subcellular location">
    <subcellularLocation>
        <location evidence="2">Membrane</location>
        <topology evidence="2">Single-pass membrane protein</topology>
    </subcellularLocation>
</comment>
<evidence type="ECO:0000259" key="17">
    <source>
        <dbReference type="Pfam" id="PF13947"/>
    </source>
</evidence>
<keyword evidence="13 15" id="KW-0472">Membrane</keyword>
<keyword evidence="5" id="KW-0808">Transferase</keyword>
<gene>
    <name evidence="18" type="ORF">V6N12_068917</name>
</gene>
<evidence type="ECO:0000256" key="11">
    <source>
        <dbReference type="ARBA" id="ARBA00022833"/>
    </source>
</evidence>
<evidence type="ECO:0000256" key="1">
    <source>
        <dbReference type="ARBA" id="ARBA00000900"/>
    </source>
</evidence>
<feature type="domain" description="Wall-associated receptor kinase galacturonan-binding" evidence="17">
    <location>
        <begin position="27"/>
        <end position="87"/>
    </location>
</feature>
<evidence type="ECO:0000256" key="5">
    <source>
        <dbReference type="ARBA" id="ARBA00022679"/>
    </source>
</evidence>
<dbReference type="EC" id="2.3.2.27" evidence="4"/>
<dbReference type="PANTHER" id="PTHR46279:SF12">
    <property type="entry name" value="RING-TYPE E3 UBIQUITIN TRANSFERASE"/>
    <property type="match status" value="1"/>
</dbReference>
<evidence type="ECO:0000256" key="12">
    <source>
        <dbReference type="ARBA" id="ARBA00022989"/>
    </source>
</evidence>
<comment type="pathway">
    <text evidence="3">Protein modification; protein ubiquitination.</text>
</comment>
<evidence type="ECO:0000256" key="16">
    <source>
        <dbReference type="SAM" id="SignalP"/>
    </source>
</evidence>
<keyword evidence="10" id="KW-0833">Ubl conjugation pathway</keyword>
<evidence type="ECO:0000256" key="6">
    <source>
        <dbReference type="ARBA" id="ARBA00022692"/>
    </source>
</evidence>
<dbReference type="InterPro" id="IPR025287">
    <property type="entry name" value="WAK_GUB"/>
</dbReference>
<keyword evidence="6 15" id="KW-0812">Transmembrane</keyword>
<dbReference type="PANTHER" id="PTHR46279">
    <property type="entry name" value="RING/U-BOX SUPERFAMILY PROTEIN"/>
    <property type="match status" value="1"/>
</dbReference>
<evidence type="ECO:0000313" key="19">
    <source>
        <dbReference type="Proteomes" id="UP001472677"/>
    </source>
</evidence>
<dbReference type="Pfam" id="PF13947">
    <property type="entry name" value="GUB_WAK_bind"/>
    <property type="match status" value="1"/>
</dbReference>
<evidence type="ECO:0000256" key="7">
    <source>
        <dbReference type="ARBA" id="ARBA00022723"/>
    </source>
</evidence>
<accession>A0ABR2CA60</accession>
<keyword evidence="9" id="KW-0863">Zinc-finger</keyword>
<name>A0ABR2CA60_9ROSI</name>
<feature type="chain" id="PRO_5046616888" description="RING-type E3 ubiquitin transferase" evidence="16">
    <location>
        <begin position="22"/>
        <end position="256"/>
    </location>
</feature>
<keyword evidence="7" id="KW-0479">Metal-binding</keyword>
<evidence type="ECO:0000256" key="2">
    <source>
        <dbReference type="ARBA" id="ARBA00004167"/>
    </source>
</evidence>
<evidence type="ECO:0000256" key="9">
    <source>
        <dbReference type="ARBA" id="ARBA00022771"/>
    </source>
</evidence>
<evidence type="ECO:0000313" key="18">
    <source>
        <dbReference type="EMBL" id="KAK8516308.1"/>
    </source>
</evidence>
<evidence type="ECO:0000256" key="8">
    <source>
        <dbReference type="ARBA" id="ARBA00022729"/>
    </source>
</evidence>
<keyword evidence="8 16" id="KW-0732">Signal</keyword>
<comment type="similarity">
    <text evidence="14">Belongs to the RING-type zinc finger family. ATL subfamily.</text>
</comment>
<comment type="caution">
    <text evidence="18">The sequence shown here is derived from an EMBL/GenBank/DDBJ whole genome shotgun (WGS) entry which is preliminary data.</text>
</comment>
<evidence type="ECO:0000256" key="4">
    <source>
        <dbReference type="ARBA" id="ARBA00012483"/>
    </source>
</evidence>
<dbReference type="InterPro" id="IPR046948">
    <property type="entry name" value="ATL20-22-like"/>
</dbReference>
<comment type="catalytic activity">
    <reaction evidence="1">
        <text>S-ubiquitinyl-[E2 ubiquitin-conjugating enzyme]-L-cysteine + [acceptor protein]-L-lysine = [E2 ubiquitin-conjugating enzyme]-L-cysteine + N(6)-ubiquitinyl-[acceptor protein]-L-lysine.</text>
        <dbReference type="EC" id="2.3.2.27"/>
    </reaction>
</comment>
<evidence type="ECO:0000256" key="10">
    <source>
        <dbReference type="ARBA" id="ARBA00022786"/>
    </source>
</evidence>
<evidence type="ECO:0000256" key="14">
    <source>
        <dbReference type="ARBA" id="ARBA00024209"/>
    </source>
</evidence>
<organism evidence="18 19">
    <name type="scientific">Hibiscus sabdariffa</name>
    <name type="common">roselle</name>
    <dbReference type="NCBI Taxonomy" id="183260"/>
    <lineage>
        <taxon>Eukaryota</taxon>
        <taxon>Viridiplantae</taxon>
        <taxon>Streptophyta</taxon>
        <taxon>Embryophyta</taxon>
        <taxon>Tracheophyta</taxon>
        <taxon>Spermatophyta</taxon>
        <taxon>Magnoliopsida</taxon>
        <taxon>eudicotyledons</taxon>
        <taxon>Gunneridae</taxon>
        <taxon>Pentapetalae</taxon>
        <taxon>rosids</taxon>
        <taxon>malvids</taxon>
        <taxon>Malvales</taxon>
        <taxon>Malvaceae</taxon>
        <taxon>Malvoideae</taxon>
        <taxon>Hibiscus</taxon>
    </lineage>
</organism>
<dbReference type="EMBL" id="JBBPBM010000059">
    <property type="protein sequence ID" value="KAK8516308.1"/>
    <property type="molecule type" value="Genomic_DNA"/>
</dbReference>
<protein>
    <recommendedName>
        <fullName evidence="4">RING-type E3 ubiquitin transferase</fullName>
        <ecNumber evidence="4">2.3.2.27</ecNumber>
    </recommendedName>
</protein>
<evidence type="ECO:0000256" key="15">
    <source>
        <dbReference type="SAM" id="Phobius"/>
    </source>
</evidence>